<proteinExistence type="predicted"/>
<organism evidence="7 8">
    <name type="scientific">Novosphingobium capsulatum</name>
    <dbReference type="NCBI Taxonomy" id="13688"/>
    <lineage>
        <taxon>Bacteria</taxon>
        <taxon>Pseudomonadati</taxon>
        <taxon>Pseudomonadota</taxon>
        <taxon>Alphaproteobacteria</taxon>
        <taxon>Sphingomonadales</taxon>
        <taxon>Sphingomonadaceae</taxon>
        <taxon>Novosphingobium</taxon>
    </lineage>
</organism>
<keyword evidence="4" id="KW-0408">Iron</keyword>
<dbReference type="Proteomes" id="UP001184150">
    <property type="component" value="Unassembled WGS sequence"/>
</dbReference>
<keyword evidence="5" id="KW-0411">Iron-sulfur</keyword>
<reference evidence="7 8" key="1">
    <citation type="submission" date="2023-07" db="EMBL/GenBank/DDBJ databases">
        <title>Sorghum-associated microbial communities from plants grown in Nebraska, USA.</title>
        <authorList>
            <person name="Schachtman D."/>
        </authorList>
    </citation>
    <scope>NUCLEOTIDE SEQUENCE [LARGE SCALE GENOMIC DNA]</scope>
    <source>
        <strain evidence="7 8">DS1027</strain>
    </source>
</reference>
<evidence type="ECO:0000313" key="8">
    <source>
        <dbReference type="Proteomes" id="UP001184150"/>
    </source>
</evidence>
<dbReference type="Pfam" id="PF00355">
    <property type="entry name" value="Rieske"/>
    <property type="match status" value="1"/>
</dbReference>
<keyword evidence="8" id="KW-1185">Reference proteome</keyword>
<dbReference type="EC" id="1.14.13.82" evidence="7"/>
<dbReference type="GO" id="GO:0018489">
    <property type="term" value="F:vanillate monooxygenase activity"/>
    <property type="evidence" value="ECO:0007669"/>
    <property type="project" value="UniProtKB-EC"/>
</dbReference>
<dbReference type="PANTHER" id="PTHR21266:SF60">
    <property type="entry name" value="3-KETOSTEROID-9-ALPHA-MONOOXYGENASE, OXYGENASE COMPONENT"/>
    <property type="match status" value="1"/>
</dbReference>
<feature type="domain" description="Rieske" evidence="6">
    <location>
        <begin position="15"/>
        <end position="116"/>
    </location>
</feature>
<dbReference type="InterPro" id="IPR017941">
    <property type="entry name" value="Rieske_2Fe-2S"/>
</dbReference>
<dbReference type="Pfam" id="PF19112">
    <property type="entry name" value="VanA_C"/>
    <property type="match status" value="1"/>
</dbReference>
<dbReference type="EMBL" id="JAVDRD010000005">
    <property type="protein sequence ID" value="MDR6511590.1"/>
    <property type="molecule type" value="Genomic_DNA"/>
</dbReference>
<dbReference type="SUPFAM" id="SSF50022">
    <property type="entry name" value="ISP domain"/>
    <property type="match status" value="1"/>
</dbReference>
<evidence type="ECO:0000256" key="2">
    <source>
        <dbReference type="ARBA" id="ARBA00022723"/>
    </source>
</evidence>
<dbReference type="Gene3D" id="3.90.380.10">
    <property type="entry name" value="Naphthalene 1,2-dioxygenase Alpha Subunit, Chain A, domain 1"/>
    <property type="match status" value="1"/>
</dbReference>
<keyword evidence="2" id="KW-0479">Metal-binding</keyword>
<keyword evidence="3 7" id="KW-0560">Oxidoreductase</keyword>
<dbReference type="Gene3D" id="2.102.10.10">
    <property type="entry name" value="Rieske [2Fe-2S] iron-sulphur domain"/>
    <property type="match status" value="1"/>
</dbReference>
<keyword evidence="7" id="KW-0503">Monooxygenase</keyword>
<protein>
    <submittedName>
        <fullName evidence="7">Vanillate O-demethylase monooxygenase subunit</fullName>
        <ecNumber evidence="7">1.14.13.82</ecNumber>
    </submittedName>
</protein>
<evidence type="ECO:0000313" key="7">
    <source>
        <dbReference type="EMBL" id="MDR6511590.1"/>
    </source>
</evidence>
<comment type="caution">
    <text evidence="7">The sequence shown here is derived from an EMBL/GenBank/DDBJ whole genome shotgun (WGS) entry which is preliminary data.</text>
</comment>
<name>A0ABU1MML0_9SPHN</name>
<evidence type="ECO:0000256" key="5">
    <source>
        <dbReference type="ARBA" id="ARBA00023014"/>
    </source>
</evidence>
<dbReference type="PANTHER" id="PTHR21266">
    <property type="entry name" value="IRON-SULFUR DOMAIN CONTAINING PROTEIN"/>
    <property type="match status" value="1"/>
</dbReference>
<evidence type="ECO:0000256" key="4">
    <source>
        <dbReference type="ARBA" id="ARBA00023004"/>
    </source>
</evidence>
<dbReference type="SUPFAM" id="SSF55961">
    <property type="entry name" value="Bet v1-like"/>
    <property type="match status" value="1"/>
</dbReference>
<dbReference type="PROSITE" id="PS51296">
    <property type="entry name" value="RIESKE"/>
    <property type="match status" value="1"/>
</dbReference>
<gene>
    <name evidence="7" type="ORF">J2792_002462</name>
</gene>
<dbReference type="InterPro" id="IPR044043">
    <property type="entry name" value="VanA_C_cat"/>
</dbReference>
<dbReference type="RefSeq" id="WP_169050206.1">
    <property type="nucleotide sequence ID" value="NZ_JAVDRD010000005.1"/>
</dbReference>
<evidence type="ECO:0000256" key="3">
    <source>
        <dbReference type="ARBA" id="ARBA00023002"/>
    </source>
</evidence>
<evidence type="ECO:0000259" key="6">
    <source>
        <dbReference type="PROSITE" id="PS51296"/>
    </source>
</evidence>
<dbReference type="InterPro" id="IPR050584">
    <property type="entry name" value="Cholesterol_7-desaturase"/>
</dbReference>
<dbReference type="InterPro" id="IPR036922">
    <property type="entry name" value="Rieske_2Fe-2S_sf"/>
</dbReference>
<sequence>MYPLSVEQPYPRQQWWVAAYSSEVSRELLARDILGEPVIIYRTEAGEAVALAGICPHRAFPLSKGCVVGDAVQCGYHGFQFRADGECQHVPSQTGVPQNARLRAYPLIEDAGLIWIWTGGPDGADPSLMPDLHSLGLGREDWAVEQHPLATVGARYTLLIENLLDLSHVTFIHHRTIPAGEKVASIPVEVIETESSLTVQRRGENLPLNPLLALQFPQQSAAVHQHFDAEYLGPCLIRTGGAMYDAVSGQLLGVQNYLHFLTPAGPSRLHYLVNTTRSFGVDRPELGDMQVVMGAKIQPEDIEAIEAIEQVLQSGATLPRGISARVDTGALKVRRRLEVQIRSESQDI</sequence>
<accession>A0ABU1MML0</accession>
<keyword evidence="1" id="KW-0001">2Fe-2S</keyword>
<evidence type="ECO:0000256" key="1">
    <source>
        <dbReference type="ARBA" id="ARBA00022714"/>
    </source>
</evidence>